<comment type="caution">
    <text evidence="2">The sequence shown here is derived from an EMBL/GenBank/DDBJ whole genome shotgun (WGS) entry which is preliminary data.</text>
</comment>
<keyword evidence="1" id="KW-0732">Signal</keyword>
<feature type="chain" id="PRO_5028289138" evidence="1">
    <location>
        <begin position="22"/>
        <end position="244"/>
    </location>
</feature>
<sequence length="244" mass="27490">MQLFLSLLILKISSTFLLISANSIVRLRSLKISGNNKNNINGIENCLSELKTRICDPDNILNFEQLDRINEALIELEQSTNVTFYPAPPLWEFENAAKCPSSGLALSLIIVKKLEQPDLATKRISDLHKKWTELHPCSKTAIVLAELNTNKKELNDGQLRRRSPEALNDALSNTLLRDPKIRFSNKPIMVGAQFIGISSANSDVPSLELAQHYFRQSRFLNEGQVTEAIEGMVGDLRKNMMLRM</sequence>
<evidence type="ECO:0000313" key="2">
    <source>
        <dbReference type="EMBL" id="CAD2128991.1"/>
    </source>
</evidence>
<organism evidence="2 3">
    <name type="scientific">Meloidogyne enterolobii</name>
    <name type="common">Root-knot nematode worm</name>
    <name type="synonym">Meloidogyne mayaguensis</name>
    <dbReference type="NCBI Taxonomy" id="390850"/>
    <lineage>
        <taxon>Eukaryota</taxon>
        <taxon>Metazoa</taxon>
        <taxon>Ecdysozoa</taxon>
        <taxon>Nematoda</taxon>
        <taxon>Chromadorea</taxon>
        <taxon>Rhabditida</taxon>
        <taxon>Tylenchina</taxon>
        <taxon>Tylenchomorpha</taxon>
        <taxon>Tylenchoidea</taxon>
        <taxon>Meloidogynidae</taxon>
        <taxon>Meloidogyninae</taxon>
        <taxon>Meloidogyne</taxon>
    </lineage>
</organism>
<proteinExistence type="predicted"/>
<gene>
    <name evidence="2" type="ORF">MENT_LOCUS2471</name>
</gene>
<name>A0A6V7TND5_MELEN</name>
<reference evidence="2 3" key="1">
    <citation type="submission" date="2020-08" db="EMBL/GenBank/DDBJ databases">
        <authorList>
            <person name="Koutsovoulos G."/>
            <person name="Danchin GJ E."/>
        </authorList>
    </citation>
    <scope>NUCLEOTIDE SEQUENCE [LARGE SCALE GENOMIC DNA]</scope>
</reference>
<evidence type="ECO:0000313" key="3">
    <source>
        <dbReference type="Proteomes" id="UP000580250"/>
    </source>
</evidence>
<protein>
    <submittedName>
        <fullName evidence="2">Uncharacterized protein</fullName>
    </submittedName>
</protein>
<dbReference type="OrthoDB" id="5900726at2759"/>
<dbReference type="GO" id="GO:0005892">
    <property type="term" value="C:acetylcholine-gated channel complex"/>
    <property type="evidence" value="ECO:0007669"/>
    <property type="project" value="InterPro"/>
</dbReference>
<accession>A0A6V7TND5</accession>
<evidence type="ECO:0000256" key="1">
    <source>
        <dbReference type="SAM" id="SignalP"/>
    </source>
</evidence>
<dbReference type="Proteomes" id="UP000580250">
    <property type="component" value="Unassembled WGS sequence"/>
</dbReference>
<dbReference type="Pfam" id="PF17175">
    <property type="entry name" value="MOLO1"/>
    <property type="match status" value="1"/>
</dbReference>
<dbReference type="InterPro" id="IPR033438">
    <property type="entry name" value="MOLO1"/>
</dbReference>
<dbReference type="AlphaFoldDB" id="A0A6V7TND5"/>
<feature type="signal peptide" evidence="1">
    <location>
        <begin position="1"/>
        <end position="21"/>
    </location>
</feature>
<dbReference type="EMBL" id="CAJEWN010000007">
    <property type="protein sequence ID" value="CAD2128991.1"/>
    <property type="molecule type" value="Genomic_DNA"/>
</dbReference>